<reference evidence="2" key="2">
    <citation type="submission" date="2023-05" db="EMBL/GenBank/DDBJ databases">
        <authorList>
            <consortium name="Lawrence Berkeley National Laboratory"/>
            <person name="Steindorff A."/>
            <person name="Hensen N."/>
            <person name="Bonometti L."/>
            <person name="Westerberg I."/>
            <person name="Brannstrom I.O."/>
            <person name="Guillou S."/>
            <person name="Cros-Aarteil S."/>
            <person name="Calhoun S."/>
            <person name="Haridas S."/>
            <person name="Kuo A."/>
            <person name="Mondo S."/>
            <person name="Pangilinan J."/>
            <person name="Riley R."/>
            <person name="Labutti K."/>
            <person name="Andreopoulos B."/>
            <person name="Lipzen A."/>
            <person name="Chen C."/>
            <person name="Yanf M."/>
            <person name="Daum C."/>
            <person name="Ng V."/>
            <person name="Clum A."/>
            <person name="Ohm R."/>
            <person name="Martin F."/>
            <person name="Silar P."/>
            <person name="Natvig D."/>
            <person name="Lalanne C."/>
            <person name="Gautier V."/>
            <person name="Ament-Velasquez S.L."/>
            <person name="Kruys A."/>
            <person name="Hutchinson M.I."/>
            <person name="Powell A.J."/>
            <person name="Barry K."/>
            <person name="Miller A.N."/>
            <person name="Grigoriev I.V."/>
            <person name="Debuchy R."/>
            <person name="Gladieux P."/>
            <person name="Thoren M.H."/>
            <person name="Johannesson H."/>
        </authorList>
    </citation>
    <scope>NUCLEOTIDE SEQUENCE</scope>
    <source>
        <strain evidence="2">CBS 103.79</strain>
    </source>
</reference>
<protein>
    <recommendedName>
        <fullName evidence="4">CCHC-type domain-containing protein</fullName>
    </recommendedName>
</protein>
<evidence type="ECO:0008006" key="4">
    <source>
        <dbReference type="Google" id="ProtNLM"/>
    </source>
</evidence>
<feature type="compositionally biased region" description="Basic and acidic residues" evidence="1">
    <location>
        <begin position="406"/>
        <end position="416"/>
    </location>
</feature>
<feature type="compositionally biased region" description="Polar residues" evidence="1">
    <location>
        <begin position="73"/>
        <end position="86"/>
    </location>
</feature>
<gene>
    <name evidence="2" type="ORF">C8A05DRAFT_33008</name>
</gene>
<feature type="compositionally biased region" description="Polar residues" evidence="1">
    <location>
        <begin position="435"/>
        <end position="450"/>
    </location>
</feature>
<proteinExistence type="predicted"/>
<reference evidence="2" key="1">
    <citation type="journal article" date="2023" name="Mol. Phylogenet. Evol.">
        <title>Genome-scale phylogeny and comparative genomics of the fungal order Sordariales.</title>
        <authorList>
            <person name="Hensen N."/>
            <person name="Bonometti L."/>
            <person name="Westerberg I."/>
            <person name="Brannstrom I.O."/>
            <person name="Guillou S."/>
            <person name="Cros-Aarteil S."/>
            <person name="Calhoun S."/>
            <person name="Haridas S."/>
            <person name="Kuo A."/>
            <person name="Mondo S."/>
            <person name="Pangilinan J."/>
            <person name="Riley R."/>
            <person name="LaButti K."/>
            <person name="Andreopoulos B."/>
            <person name="Lipzen A."/>
            <person name="Chen C."/>
            <person name="Yan M."/>
            <person name="Daum C."/>
            <person name="Ng V."/>
            <person name="Clum A."/>
            <person name="Steindorff A."/>
            <person name="Ohm R.A."/>
            <person name="Martin F."/>
            <person name="Silar P."/>
            <person name="Natvig D.O."/>
            <person name="Lalanne C."/>
            <person name="Gautier V."/>
            <person name="Ament-Velasquez S.L."/>
            <person name="Kruys A."/>
            <person name="Hutchinson M.I."/>
            <person name="Powell A.J."/>
            <person name="Barry K."/>
            <person name="Miller A.N."/>
            <person name="Grigoriev I.V."/>
            <person name="Debuchy R."/>
            <person name="Gladieux P."/>
            <person name="Hiltunen Thoren M."/>
            <person name="Johannesson H."/>
        </authorList>
    </citation>
    <scope>NUCLEOTIDE SEQUENCE</scope>
    <source>
        <strain evidence="2">CBS 103.79</strain>
    </source>
</reference>
<dbReference type="AlphaFoldDB" id="A0AAN6RUI8"/>
<comment type="caution">
    <text evidence="2">The sequence shown here is derived from an EMBL/GenBank/DDBJ whole genome shotgun (WGS) entry which is preliminary data.</text>
</comment>
<feature type="compositionally biased region" description="Basic and acidic residues" evidence="1">
    <location>
        <begin position="93"/>
        <end position="105"/>
    </location>
</feature>
<feature type="region of interest" description="Disordered" evidence="1">
    <location>
        <begin position="52"/>
        <end position="114"/>
    </location>
</feature>
<dbReference type="Gene3D" id="4.10.60.10">
    <property type="entry name" value="Zinc finger, CCHC-type"/>
    <property type="match status" value="1"/>
</dbReference>
<evidence type="ECO:0000313" key="3">
    <source>
        <dbReference type="Proteomes" id="UP001303889"/>
    </source>
</evidence>
<dbReference type="EMBL" id="MU855459">
    <property type="protein sequence ID" value="KAK3903259.1"/>
    <property type="molecule type" value="Genomic_DNA"/>
</dbReference>
<dbReference type="SUPFAM" id="SSF57756">
    <property type="entry name" value="Retrovirus zinc finger-like domains"/>
    <property type="match status" value="1"/>
</dbReference>
<accession>A0AAN6RUI8</accession>
<evidence type="ECO:0000256" key="1">
    <source>
        <dbReference type="SAM" id="MobiDB-lite"/>
    </source>
</evidence>
<dbReference type="GO" id="GO:0008270">
    <property type="term" value="F:zinc ion binding"/>
    <property type="evidence" value="ECO:0007669"/>
    <property type="project" value="InterPro"/>
</dbReference>
<dbReference type="GO" id="GO:0003676">
    <property type="term" value="F:nucleic acid binding"/>
    <property type="evidence" value="ECO:0007669"/>
    <property type="project" value="InterPro"/>
</dbReference>
<feature type="compositionally biased region" description="Low complexity" evidence="1">
    <location>
        <begin position="423"/>
        <end position="433"/>
    </location>
</feature>
<name>A0AAN6RUI8_9PEZI</name>
<keyword evidence="3" id="KW-1185">Reference proteome</keyword>
<dbReference type="InterPro" id="IPR036875">
    <property type="entry name" value="Znf_CCHC_sf"/>
</dbReference>
<sequence length="487" mass="53183">MPRGLVEIETGAPPPRAAQPPVLFVRADEIPSWVRRGPALIRWCCSLRRSSEATESSAGENLAAEDPVAGVNKDSNNLDMVPNETTGRADLSVGREEHSVGDREVTTTTSAAGKAGKKKKAAATVEVAAEEATPSVGQAGAQEPTKSPKQIWAQVWDLLGDRQELATEGASYEDFKRMLGRAMAMTAPDATNGPVCANVRCGKFGHTLAVCPVPTDMAEGDIVGCFFCNTLDHDADECPMMEWVGASTLVTHLVTNRAGMPPWRTRIDWVALAIENWDLVDFQLLPLTRDYVTKVYVPGKRWNEVNDLSDITDPLFENADIRRLKRLASQETIRELPNRRPLMEASSLLCYCRHGCNGKSEHAIFKNEYLRKYIPDMTVTESELRNILAAHERDLAATEQEFAKKVPKTATKERMGRRAMKKAAAAATAAAAAGGNNSVPGPSQPTTPAQHQVKKEEKEVSMSHTLLDMADAIGDVIDKIQDIVKSK</sequence>
<evidence type="ECO:0000313" key="2">
    <source>
        <dbReference type="EMBL" id="KAK3903259.1"/>
    </source>
</evidence>
<dbReference type="Proteomes" id="UP001303889">
    <property type="component" value="Unassembled WGS sequence"/>
</dbReference>
<organism evidence="2 3">
    <name type="scientific">Staphylotrichum tortipilum</name>
    <dbReference type="NCBI Taxonomy" id="2831512"/>
    <lineage>
        <taxon>Eukaryota</taxon>
        <taxon>Fungi</taxon>
        <taxon>Dikarya</taxon>
        <taxon>Ascomycota</taxon>
        <taxon>Pezizomycotina</taxon>
        <taxon>Sordariomycetes</taxon>
        <taxon>Sordariomycetidae</taxon>
        <taxon>Sordariales</taxon>
        <taxon>Chaetomiaceae</taxon>
        <taxon>Staphylotrichum</taxon>
    </lineage>
</organism>
<feature type="region of interest" description="Disordered" evidence="1">
    <location>
        <begin position="406"/>
        <end position="462"/>
    </location>
</feature>